<evidence type="ECO:0000256" key="6">
    <source>
        <dbReference type="ARBA" id="ARBA00022741"/>
    </source>
</evidence>
<keyword evidence="14" id="KW-0449">Lipoprotein</keyword>
<dbReference type="PANTHER" id="PTHR24220:SF86">
    <property type="entry name" value="ABC TRANSPORTER ABCH.1"/>
    <property type="match status" value="1"/>
</dbReference>
<keyword evidence="6" id="KW-0547">Nucleotide-binding</keyword>
<feature type="domain" description="ABC transporter" evidence="13">
    <location>
        <begin position="4"/>
        <end position="242"/>
    </location>
</feature>
<comment type="caution">
    <text evidence="14">The sequence shown here is derived from an EMBL/GenBank/DDBJ whole genome shotgun (WGS) entry which is preliminary data.</text>
</comment>
<dbReference type="SMART" id="SM00382">
    <property type="entry name" value="AAA"/>
    <property type="match status" value="1"/>
</dbReference>
<keyword evidence="4" id="KW-0997">Cell inner membrane</keyword>
<name>A0A2U1D560_9LACO</name>
<dbReference type="PROSITE" id="PS00211">
    <property type="entry name" value="ABC_TRANSPORTER_1"/>
    <property type="match status" value="1"/>
</dbReference>
<dbReference type="OrthoDB" id="2079174at2"/>
<evidence type="ECO:0000313" key="14">
    <source>
        <dbReference type="EMBL" id="PVY82824.1"/>
    </source>
</evidence>
<evidence type="ECO:0000256" key="1">
    <source>
        <dbReference type="ARBA" id="ARBA00004429"/>
    </source>
</evidence>
<keyword evidence="9 12" id="KW-1133">Transmembrane helix</keyword>
<keyword evidence="3" id="KW-1003">Cell membrane</keyword>
<dbReference type="GO" id="GO:0005886">
    <property type="term" value="C:plasma membrane"/>
    <property type="evidence" value="ECO:0007669"/>
    <property type="project" value="UniProtKB-SubCell"/>
</dbReference>
<evidence type="ECO:0000256" key="3">
    <source>
        <dbReference type="ARBA" id="ARBA00022475"/>
    </source>
</evidence>
<evidence type="ECO:0000256" key="2">
    <source>
        <dbReference type="ARBA" id="ARBA00022448"/>
    </source>
</evidence>
<protein>
    <submittedName>
        <fullName evidence="14">ABC-type lipoprotein export system ATPase subunit</fullName>
    </submittedName>
</protein>
<keyword evidence="8" id="KW-0029">Amino-acid transport</keyword>
<dbReference type="GO" id="GO:0006865">
    <property type="term" value="P:amino acid transport"/>
    <property type="evidence" value="ECO:0007669"/>
    <property type="project" value="UniProtKB-KW"/>
</dbReference>
<evidence type="ECO:0000256" key="11">
    <source>
        <dbReference type="ARBA" id="ARBA00038388"/>
    </source>
</evidence>
<evidence type="ECO:0000256" key="9">
    <source>
        <dbReference type="ARBA" id="ARBA00022989"/>
    </source>
</evidence>
<dbReference type="SUPFAM" id="SSF52540">
    <property type="entry name" value="P-loop containing nucleoside triphosphate hydrolases"/>
    <property type="match status" value="1"/>
</dbReference>
<dbReference type="PANTHER" id="PTHR24220">
    <property type="entry name" value="IMPORT ATP-BINDING PROTEIN"/>
    <property type="match status" value="1"/>
</dbReference>
<evidence type="ECO:0000256" key="4">
    <source>
        <dbReference type="ARBA" id="ARBA00022519"/>
    </source>
</evidence>
<comment type="similarity">
    <text evidence="11">Belongs to the ABC transporter superfamily. Macrolide exporter (TC 3.A.1.122) family.</text>
</comment>
<evidence type="ECO:0000313" key="15">
    <source>
        <dbReference type="Proteomes" id="UP000245433"/>
    </source>
</evidence>
<dbReference type="AlphaFoldDB" id="A0A2U1D560"/>
<dbReference type="Gene3D" id="3.40.50.300">
    <property type="entry name" value="P-loop containing nucleotide triphosphate hydrolases"/>
    <property type="match status" value="1"/>
</dbReference>
<dbReference type="InterPro" id="IPR015854">
    <property type="entry name" value="ABC_transpr_LolD-like"/>
</dbReference>
<feature type="transmembrane region" description="Helical" evidence="12">
    <location>
        <begin position="537"/>
        <end position="559"/>
    </location>
</feature>
<feature type="transmembrane region" description="Helical" evidence="12">
    <location>
        <begin position="631"/>
        <end position="652"/>
    </location>
</feature>
<dbReference type="InterPro" id="IPR027417">
    <property type="entry name" value="P-loop_NTPase"/>
</dbReference>
<reference evidence="14 15" key="1">
    <citation type="submission" date="2018-04" db="EMBL/GenBank/DDBJ databases">
        <title>Genomic Encyclopedia of Type Strains, Phase IV (KMG-IV): sequencing the most valuable type-strain genomes for metagenomic binning, comparative biology and taxonomic classification.</title>
        <authorList>
            <person name="Goeker M."/>
        </authorList>
    </citation>
    <scope>NUCLEOTIDE SEQUENCE [LARGE SCALE GENOMIC DNA]</scope>
    <source>
        <strain evidence="14 15">DSM 28795</strain>
    </source>
</reference>
<feature type="transmembrane region" description="Helical" evidence="12">
    <location>
        <begin position="593"/>
        <end position="611"/>
    </location>
</feature>
<organism evidence="14 15">
    <name type="scientific">Convivina intestini</name>
    <dbReference type="NCBI Taxonomy" id="1505726"/>
    <lineage>
        <taxon>Bacteria</taxon>
        <taxon>Bacillati</taxon>
        <taxon>Bacillota</taxon>
        <taxon>Bacilli</taxon>
        <taxon>Lactobacillales</taxon>
        <taxon>Lactobacillaceae</taxon>
        <taxon>Convivina</taxon>
    </lineage>
</organism>
<keyword evidence="5 12" id="KW-0812">Transmembrane</keyword>
<keyword evidence="10 12" id="KW-0472">Membrane</keyword>
<dbReference type="Pfam" id="PF02687">
    <property type="entry name" value="FtsX"/>
    <property type="match status" value="1"/>
</dbReference>
<dbReference type="Pfam" id="PF12704">
    <property type="entry name" value="MacB_PCD"/>
    <property type="match status" value="1"/>
</dbReference>
<proteinExistence type="inferred from homology"/>
<dbReference type="GO" id="GO:0022857">
    <property type="term" value="F:transmembrane transporter activity"/>
    <property type="evidence" value="ECO:0007669"/>
    <property type="project" value="TreeGrafter"/>
</dbReference>
<feature type="transmembrane region" description="Helical" evidence="12">
    <location>
        <begin position="273"/>
        <end position="292"/>
    </location>
</feature>
<keyword evidence="7" id="KW-0067">ATP-binding</keyword>
<dbReference type="InterPro" id="IPR003593">
    <property type="entry name" value="AAA+_ATPase"/>
</dbReference>
<dbReference type="Pfam" id="PF00005">
    <property type="entry name" value="ABC_tran"/>
    <property type="match status" value="1"/>
</dbReference>
<evidence type="ECO:0000256" key="7">
    <source>
        <dbReference type="ARBA" id="ARBA00022840"/>
    </source>
</evidence>
<dbReference type="EMBL" id="QEKT01000010">
    <property type="protein sequence ID" value="PVY82824.1"/>
    <property type="molecule type" value="Genomic_DNA"/>
</dbReference>
<keyword evidence="15" id="KW-1185">Reference proteome</keyword>
<dbReference type="Proteomes" id="UP000245433">
    <property type="component" value="Unassembled WGS sequence"/>
</dbReference>
<dbReference type="GO" id="GO:0005524">
    <property type="term" value="F:ATP binding"/>
    <property type="evidence" value="ECO:0007669"/>
    <property type="project" value="UniProtKB-KW"/>
</dbReference>
<evidence type="ECO:0000256" key="12">
    <source>
        <dbReference type="SAM" id="Phobius"/>
    </source>
</evidence>
<dbReference type="RefSeq" id="WP_089940206.1">
    <property type="nucleotide sequence ID" value="NZ_CAKOEX010000010.1"/>
</dbReference>
<dbReference type="InterPro" id="IPR025857">
    <property type="entry name" value="MacB_PCD"/>
</dbReference>
<dbReference type="InterPro" id="IPR003439">
    <property type="entry name" value="ABC_transporter-like_ATP-bd"/>
</dbReference>
<dbReference type="PROSITE" id="PS50893">
    <property type="entry name" value="ABC_TRANSPORTER_2"/>
    <property type="match status" value="1"/>
</dbReference>
<dbReference type="GO" id="GO:0098796">
    <property type="term" value="C:membrane protein complex"/>
    <property type="evidence" value="ECO:0007669"/>
    <property type="project" value="UniProtKB-ARBA"/>
</dbReference>
<dbReference type="InterPro" id="IPR017871">
    <property type="entry name" value="ABC_transporter-like_CS"/>
</dbReference>
<comment type="subcellular location">
    <subcellularLocation>
        <location evidence="1">Cell inner membrane</location>
        <topology evidence="1">Multi-pass membrane protein</topology>
    </subcellularLocation>
</comment>
<dbReference type="InterPro" id="IPR017911">
    <property type="entry name" value="MacB-like_ATP-bd"/>
</dbReference>
<keyword evidence="2" id="KW-0813">Transport</keyword>
<sequence>MPFLEIRNVYKSYKVGKKDFPVLKDVNLAFEKGEFVSILGESGGGKSTLMNIIGGLDKSFDGSILVGGKPLNYKNAKQLDAYRRATVGYIFQSFNLINYQTNLENVETSLNMTDLSKRQRRQKAMRLLERVGLEEHANKYPSQLSGGQKQRIAIARAIASDPDIIIADELTGALDAINTQEILQLLGEIAREGKIVIAVTHSQEVANYGTRIVHMESGTITEMASAQSAYQVPNDSEQSNQRKTSAIKSKPFAGLTIMRMALEHLKYKKIQSFWIIFGSLIGLTSVILFLGLGNGVQGYIDREVHVLLNPDYPTVTQKVHVNENLTDEQKMTEVRKLWDTNYKIFTFTPETVEQLRKVNHVDQVHAGYQFDEVNFAYNDKKTTTTLRSWDSSIPNNAIKIGNVPQNDDEVVITQEYAKKIDKNWESVLGRMVALEFVVLDNNNKAVKINFLAKVSGISGGGRQGNVFGMAPDAMRRTLEYFGAVAAPNMVKVHVDDTKNVGAVADDIKKFKDENGKQAFNVETIGNMLNMINNTVKLASTVLAAIAGISLIVSAIMIIVTTYMSVAERTQEIGILRALGGRARDIRRLFTNEALLIGIISGAAAIGCAKGIELLANSFVQKIVHYNMIQILPGHIIQVMLISILIAWLASFVPSRKAAKLNTIDALSSN</sequence>
<dbReference type="GO" id="GO:0016887">
    <property type="term" value="F:ATP hydrolysis activity"/>
    <property type="evidence" value="ECO:0007669"/>
    <property type="project" value="InterPro"/>
</dbReference>
<evidence type="ECO:0000256" key="8">
    <source>
        <dbReference type="ARBA" id="ARBA00022970"/>
    </source>
</evidence>
<evidence type="ECO:0000256" key="5">
    <source>
        <dbReference type="ARBA" id="ARBA00022692"/>
    </source>
</evidence>
<evidence type="ECO:0000256" key="10">
    <source>
        <dbReference type="ARBA" id="ARBA00023136"/>
    </source>
</evidence>
<evidence type="ECO:0000259" key="13">
    <source>
        <dbReference type="PROSITE" id="PS50893"/>
    </source>
</evidence>
<accession>A0A2U1D560</accession>
<dbReference type="CDD" id="cd03255">
    <property type="entry name" value="ABC_MJ0796_LolCDE_FtsE"/>
    <property type="match status" value="1"/>
</dbReference>
<dbReference type="InterPro" id="IPR003838">
    <property type="entry name" value="ABC3_permease_C"/>
</dbReference>
<gene>
    <name evidence="14" type="ORF">C7384_11016</name>
</gene>
<dbReference type="FunFam" id="3.40.50.300:FF:000032">
    <property type="entry name" value="Export ABC transporter ATP-binding protein"/>
    <property type="match status" value="1"/>
</dbReference>